<sequence>ETVEEFECNWGTMLAKYGLGSNQWLMNLYEKREKWASVYSRDICSACMYTSHPCENAYFDGYLRRDMPLCEFLKQLERAITDKRATENDADFESNEMPVLKLTVDIEKEAAAIYTKEILQKFQDQLLESLSYRHKRVAETGTKSMYNVWKNGQTICSVAFDNCDASTKCSCQLFEFSGYLCRHILKVFLVEDVQNLPPHYILKRWTKDVKCGPVVDVQDVCLQIEYHEAPMVQYQKLCQEAINLAIKGSSSIEVYKVALRCLRNTLKEVETSLRNV</sequence>
<dbReference type="OrthoDB" id="1927586at2759"/>
<dbReference type="GO" id="GO:0008270">
    <property type="term" value="F:zinc ion binding"/>
    <property type="evidence" value="ECO:0007669"/>
    <property type="project" value="UniProtKB-UniRule"/>
</dbReference>
<reference evidence="8 9" key="1">
    <citation type="submission" date="2020-06" db="EMBL/GenBank/DDBJ databases">
        <title>Transcriptomic and genomic resources for Thalictrum thalictroides and T. hernandezii: Facilitating candidate gene discovery in an emerging model plant lineage.</title>
        <authorList>
            <person name="Arias T."/>
            <person name="Riano-Pachon D.M."/>
            <person name="Di Stilio V.S."/>
        </authorList>
    </citation>
    <scope>NUCLEOTIDE SEQUENCE [LARGE SCALE GENOMIC DNA]</scope>
    <source>
        <strain evidence="9">cv. WT478/WT964</strain>
        <tissue evidence="8">Leaves</tissue>
    </source>
</reference>
<dbReference type="Pfam" id="PF04434">
    <property type="entry name" value="SWIM"/>
    <property type="match status" value="1"/>
</dbReference>
<dbReference type="InterPro" id="IPR007527">
    <property type="entry name" value="Znf_SWIM"/>
</dbReference>
<dbReference type="AlphaFoldDB" id="A0A7J6VF49"/>
<comment type="caution">
    <text evidence="8">The sequence shown here is derived from an EMBL/GenBank/DDBJ whole genome shotgun (WGS) entry which is preliminary data.</text>
</comment>
<evidence type="ECO:0000256" key="1">
    <source>
        <dbReference type="ARBA" id="ARBA00005889"/>
    </source>
</evidence>
<keyword evidence="3 5" id="KW-0863">Zinc-finger</keyword>
<keyword evidence="4 6" id="KW-0862">Zinc</keyword>
<comment type="similarity">
    <text evidence="1 6">Belongs to the FHY3/FAR1 family.</text>
</comment>
<feature type="domain" description="SWIM-type" evidence="7">
    <location>
        <begin position="154"/>
        <end position="192"/>
    </location>
</feature>
<evidence type="ECO:0000256" key="5">
    <source>
        <dbReference type="PROSITE-ProRule" id="PRU00325"/>
    </source>
</evidence>
<dbReference type="InterPro" id="IPR031052">
    <property type="entry name" value="FHY3/FAR1"/>
</dbReference>
<dbReference type="SMART" id="SM00575">
    <property type="entry name" value="ZnF_PMZ"/>
    <property type="match status" value="1"/>
</dbReference>
<protein>
    <recommendedName>
        <fullName evidence="6">Protein FAR1-RELATED SEQUENCE</fullName>
    </recommendedName>
</protein>
<dbReference type="EMBL" id="JABWDY010033586">
    <property type="protein sequence ID" value="KAF5183311.1"/>
    <property type="molecule type" value="Genomic_DNA"/>
</dbReference>
<keyword evidence="6" id="KW-0539">Nucleus</keyword>
<gene>
    <name evidence="8" type="ORF">FRX31_027102</name>
</gene>
<dbReference type="PANTHER" id="PTHR31669">
    <property type="entry name" value="PROTEIN FAR1-RELATED SEQUENCE 10-RELATED"/>
    <property type="match status" value="1"/>
</dbReference>
<comment type="function">
    <text evidence="6">Putative transcription activator involved in regulating light control of development.</text>
</comment>
<dbReference type="PANTHER" id="PTHR31669:SF179">
    <property type="entry name" value="PROTEIN FAR1-RELATED SEQUENCE 5"/>
    <property type="match status" value="1"/>
</dbReference>
<organism evidence="8 9">
    <name type="scientific">Thalictrum thalictroides</name>
    <name type="common">Rue-anemone</name>
    <name type="synonym">Anemone thalictroides</name>
    <dbReference type="NCBI Taxonomy" id="46969"/>
    <lineage>
        <taxon>Eukaryota</taxon>
        <taxon>Viridiplantae</taxon>
        <taxon>Streptophyta</taxon>
        <taxon>Embryophyta</taxon>
        <taxon>Tracheophyta</taxon>
        <taxon>Spermatophyta</taxon>
        <taxon>Magnoliopsida</taxon>
        <taxon>Ranunculales</taxon>
        <taxon>Ranunculaceae</taxon>
        <taxon>Thalictroideae</taxon>
        <taxon>Thalictrum</taxon>
    </lineage>
</organism>
<evidence type="ECO:0000256" key="6">
    <source>
        <dbReference type="RuleBase" id="RU367018"/>
    </source>
</evidence>
<proteinExistence type="inferred from homology"/>
<comment type="subcellular location">
    <subcellularLocation>
        <location evidence="6">Nucleus</location>
    </subcellularLocation>
</comment>
<evidence type="ECO:0000256" key="4">
    <source>
        <dbReference type="ARBA" id="ARBA00022833"/>
    </source>
</evidence>
<feature type="non-terminal residue" evidence="8">
    <location>
        <position position="1"/>
    </location>
</feature>
<evidence type="ECO:0000259" key="7">
    <source>
        <dbReference type="PROSITE" id="PS50966"/>
    </source>
</evidence>
<dbReference type="PROSITE" id="PS50966">
    <property type="entry name" value="ZF_SWIM"/>
    <property type="match status" value="1"/>
</dbReference>
<evidence type="ECO:0000313" key="9">
    <source>
        <dbReference type="Proteomes" id="UP000554482"/>
    </source>
</evidence>
<evidence type="ECO:0000256" key="2">
    <source>
        <dbReference type="ARBA" id="ARBA00022723"/>
    </source>
</evidence>
<dbReference type="GO" id="GO:0005634">
    <property type="term" value="C:nucleus"/>
    <property type="evidence" value="ECO:0007669"/>
    <property type="project" value="UniProtKB-SubCell"/>
</dbReference>
<name>A0A7J6VF49_THATH</name>
<keyword evidence="9" id="KW-1185">Reference proteome</keyword>
<keyword evidence="2 6" id="KW-0479">Metal-binding</keyword>
<dbReference type="Proteomes" id="UP000554482">
    <property type="component" value="Unassembled WGS sequence"/>
</dbReference>
<dbReference type="InterPro" id="IPR006564">
    <property type="entry name" value="Znf_PMZ"/>
</dbReference>
<accession>A0A7J6VF49</accession>
<evidence type="ECO:0000256" key="3">
    <source>
        <dbReference type="ARBA" id="ARBA00022771"/>
    </source>
</evidence>
<dbReference type="GO" id="GO:0006355">
    <property type="term" value="P:regulation of DNA-templated transcription"/>
    <property type="evidence" value="ECO:0007669"/>
    <property type="project" value="UniProtKB-UniRule"/>
</dbReference>
<evidence type="ECO:0000313" key="8">
    <source>
        <dbReference type="EMBL" id="KAF5183311.1"/>
    </source>
</evidence>